<comment type="caution">
    <text evidence="2">The sequence shown here is derived from an EMBL/GenBank/DDBJ whole genome shotgun (WGS) entry which is preliminary data.</text>
</comment>
<reference evidence="2" key="1">
    <citation type="journal article" date="2020" name="Stud. Mycol.">
        <title>101 Dothideomycetes genomes: a test case for predicting lifestyles and emergence of pathogens.</title>
        <authorList>
            <person name="Haridas S."/>
            <person name="Albert R."/>
            <person name="Binder M."/>
            <person name="Bloem J."/>
            <person name="Labutti K."/>
            <person name="Salamov A."/>
            <person name="Andreopoulos B."/>
            <person name="Baker S."/>
            <person name="Barry K."/>
            <person name="Bills G."/>
            <person name="Bluhm B."/>
            <person name="Cannon C."/>
            <person name="Castanera R."/>
            <person name="Culley D."/>
            <person name="Daum C."/>
            <person name="Ezra D."/>
            <person name="Gonzalez J."/>
            <person name="Henrissat B."/>
            <person name="Kuo A."/>
            <person name="Liang C."/>
            <person name="Lipzen A."/>
            <person name="Lutzoni F."/>
            <person name="Magnuson J."/>
            <person name="Mondo S."/>
            <person name="Nolan M."/>
            <person name="Ohm R."/>
            <person name="Pangilinan J."/>
            <person name="Park H.-J."/>
            <person name="Ramirez L."/>
            <person name="Alfaro M."/>
            <person name="Sun H."/>
            <person name="Tritt A."/>
            <person name="Yoshinaga Y."/>
            <person name="Zwiers L.-H."/>
            <person name="Turgeon B."/>
            <person name="Goodwin S."/>
            <person name="Spatafora J."/>
            <person name="Crous P."/>
            <person name="Grigoriev I."/>
        </authorList>
    </citation>
    <scope>NUCLEOTIDE SEQUENCE</scope>
    <source>
        <strain evidence="2">CBS 125425</strain>
    </source>
</reference>
<dbReference type="InterPro" id="IPR058997">
    <property type="entry name" value="YycE-like_C"/>
</dbReference>
<dbReference type="PROSITE" id="PS51819">
    <property type="entry name" value="VOC"/>
    <property type="match status" value="1"/>
</dbReference>
<evidence type="ECO:0000313" key="3">
    <source>
        <dbReference type="Proteomes" id="UP000799444"/>
    </source>
</evidence>
<dbReference type="InterPro" id="IPR029068">
    <property type="entry name" value="Glyas_Bleomycin-R_OHBP_Dase"/>
</dbReference>
<feature type="non-terminal residue" evidence="2">
    <location>
        <position position="158"/>
    </location>
</feature>
<dbReference type="Pfam" id="PF22659">
    <property type="entry name" value="YycE-like_C"/>
    <property type="match status" value="1"/>
</dbReference>
<organism evidence="2 3">
    <name type="scientific">Polyplosphaeria fusca</name>
    <dbReference type="NCBI Taxonomy" id="682080"/>
    <lineage>
        <taxon>Eukaryota</taxon>
        <taxon>Fungi</taxon>
        <taxon>Dikarya</taxon>
        <taxon>Ascomycota</taxon>
        <taxon>Pezizomycotina</taxon>
        <taxon>Dothideomycetes</taxon>
        <taxon>Pleosporomycetidae</taxon>
        <taxon>Pleosporales</taxon>
        <taxon>Tetraplosphaeriaceae</taxon>
        <taxon>Polyplosphaeria</taxon>
    </lineage>
</organism>
<dbReference type="GO" id="GO:0051213">
    <property type="term" value="F:dioxygenase activity"/>
    <property type="evidence" value="ECO:0007669"/>
    <property type="project" value="UniProtKB-KW"/>
</dbReference>
<dbReference type="EMBL" id="ML996104">
    <property type="protein sequence ID" value="KAF2739442.1"/>
    <property type="molecule type" value="Genomic_DNA"/>
</dbReference>
<dbReference type="AlphaFoldDB" id="A0A9P4R5D8"/>
<dbReference type="SUPFAM" id="SSF54593">
    <property type="entry name" value="Glyoxalase/Bleomycin resistance protein/Dihydroxybiphenyl dioxygenase"/>
    <property type="match status" value="1"/>
</dbReference>
<feature type="domain" description="VOC" evidence="1">
    <location>
        <begin position="22"/>
        <end position="155"/>
    </location>
</feature>
<keyword evidence="2" id="KW-0223">Dioxygenase</keyword>
<keyword evidence="2" id="KW-0560">Oxidoreductase</keyword>
<name>A0A9P4R5D8_9PLEO</name>
<sequence>MFNQSNPSTPAVSDSPNPLFKAHLRIARPTPSIPSVLPFYIQGLGFTLLSSFNNHNGFDGAILGHPSLPYHLEFTTQHGHEHEGRAPTKDNLLVFYLPDQEEWTLAVERMQSLGFESVRAENPWWEGDGKEAADGGTEGRTYEDADGWKVVLYRGVWN</sequence>
<dbReference type="InterPro" id="IPR037523">
    <property type="entry name" value="VOC_core"/>
</dbReference>
<protein>
    <submittedName>
        <fullName evidence="2">Glyoxalase/Bleomycin resistance protein/Dihydroxybiphenyl dioxygenase</fullName>
    </submittedName>
</protein>
<dbReference type="OrthoDB" id="2338662at2759"/>
<dbReference type="Pfam" id="PF22658">
    <property type="entry name" value="YycE-like_N"/>
    <property type="match status" value="1"/>
</dbReference>
<proteinExistence type="predicted"/>
<gene>
    <name evidence="2" type="ORF">EJ04DRAFT_508729</name>
</gene>
<dbReference type="Gene3D" id="3.10.180.10">
    <property type="entry name" value="2,3-Dihydroxybiphenyl 1,2-Dioxygenase, domain 1"/>
    <property type="match status" value="1"/>
</dbReference>
<evidence type="ECO:0000313" key="2">
    <source>
        <dbReference type="EMBL" id="KAF2739442.1"/>
    </source>
</evidence>
<dbReference type="InterPro" id="IPR058998">
    <property type="entry name" value="YycE-like_N"/>
</dbReference>
<accession>A0A9P4R5D8</accession>
<evidence type="ECO:0000259" key="1">
    <source>
        <dbReference type="PROSITE" id="PS51819"/>
    </source>
</evidence>
<keyword evidence="3" id="KW-1185">Reference proteome</keyword>
<dbReference type="Proteomes" id="UP000799444">
    <property type="component" value="Unassembled WGS sequence"/>
</dbReference>